<evidence type="ECO:0000256" key="2">
    <source>
        <dbReference type="ARBA" id="ARBA00022723"/>
    </source>
</evidence>
<keyword evidence="3" id="KW-0805">Transcription regulation</keyword>
<dbReference type="GO" id="GO:0000981">
    <property type="term" value="F:DNA-binding transcription factor activity, RNA polymerase II-specific"/>
    <property type="evidence" value="ECO:0007669"/>
    <property type="project" value="InterPro"/>
</dbReference>
<dbReference type="CDD" id="cd12148">
    <property type="entry name" value="fungal_TF_MHR"/>
    <property type="match status" value="1"/>
</dbReference>
<gene>
    <name evidence="8" type="ORF">D9758_010948</name>
</gene>
<keyword evidence="4" id="KW-0804">Transcription</keyword>
<evidence type="ECO:0000256" key="3">
    <source>
        <dbReference type="ARBA" id="ARBA00023015"/>
    </source>
</evidence>
<feature type="compositionally biased region" description="Low complexity" evidence="6">
    <location>
        <begin position="96"/>
        <end position="109"/>
    </location>
</feature>
<proteinExistence type="predicted"/>
<protein>
    <recommendedName>
        <fullName evidence="7">Xylanolytic transcriptional activator regulatory domain-containing protein</fullName>
    </recommendedName>
</protein>
<keyword evidence="5" id="KW-0539">Nucleus</keyword>
<evidence type="ECO:0000256" key="1">
    <source>
        <dbReference type="ARBA" id="ARBA00004123"/>
    </source>
</evidence>
<dbReference type="GO" id="GO:0008270">
    <property type="term" value="F:zinc ion binding"/>
    <property type="evidence" value="ECO:0007669"/>
    <property type="project" value="InterPro"/>
</dbReference>
<feature type="region of interest" description="Disordered" evidence="6">
    <location>
        <begin position="87"/>
        <end position="110"/>
    </location>
</feature>
<organism evidence="8 9">
    <name type="scientific">Tetrapyrgos nigripes</name>
    <dbReference type="NCBI Taxonomy" id="182062"/>
    <lineage>
        <taxon>Eukaryota</taxon>
        <taxon>Fungi</taxon>
        <taxon>Dikarya</taxon>
        <taxon>Basidiomycota</taxon>
        <taxon>Agaricomycotina</taxon>
        <taxon>Agaricomycetes</taxon>
        <taxon>Agaricomycetidae</taxon>
        <taxon>Agaricales</taxon>
        <taxon>Marasmiineae</taxon>
        <taxon>Marasmiaceae</taxon>
        <taxon>Tetrapyrgos</taxon>
    </lineage>
</organism>
<dbReference type="InterPro" id="IPR007219">
    <property type="entry name" value="XnlR_reg_dom"/>
</dbReference>
<dbReference type="Pfam" id="PF04082">
    <property type="entry name" value="Fungal_trans"/>
    <property type="match status" value="1"/>
</dbReference>
<comment type="caution">
    <text evidence="8">The sequence shown here is derived from an EMBL/GenBank/DDBJ whole genome shotgun (WGS) entry which is preliminary data.</text>
</comment>
<keyword evidence="9" id="KW-1185">Reference proteome</keyword>
<evidence type="ECO:0000256" key="4">
    <source>
        <dbReference type="ARBA" id="ARBA00023163"/>
    </source>
</evidence>
<evidence type="ECO:0000256" key="6">
    <source>
        <dbReference type="SAM" id="MobiDB-lite"/>
    </source>
</evidence>
<dbReference type="AlphaFoldDB" id="A0A8H5FTM3"/>
<dbReference type="PANTHER" id="PTHR47338:SF29">
    <property type="entry name" value="ZN(2)-C6 FUNGAL-TYPE DOMAIN-CONTAINING PROTEIN"/>
    <property type="match status" value="1"/>
</dbReference>
<dbReference type="EMBL" id="JAACJM010000086">
    <property type="protein sequence ID" value="KAF5348342.1"/>
    <property type="molecule type" value="Genomic_DNA"/>
</dbReference>
<feature type="compositionally biased region" description="Low complexity" evidence="6">
    <location>
        <begin position="265"/>
        <end position="275"/>
    </location>
</feature>
<reference evidence="8 9" key="1">
    <citation type="journal article" date="2020" name="ISME J.">
        <title>Uncovering the hidden diversity of litter-decomposition mechanisms in mushroom-forming fungi.</title>
        <authorList>
            <person name="Floudas D."/>
            <person name="Bentzer J."/>
            <person name="Ahren D."/>
            <person name="Johansson T."/>
            <person name="Persson P."/>
            <person name="Tunlid A."/>
        </authorList>
    </citation>
    <scope>NUCLEOTIDE SEQUENCE [LARGE SCALE GENOMIC DNA]</scope>
    <source>
        <strain evidence="8 9">CBS 291.85</strain>
    </source>
</reference>
<evidence type="ECO:0000256" key="5">
    <source>
        <dbReference type="ARBA" id="ARBA00023242"/>
    </source>
</evidence>
<dbReference type="InterPro" id="IPR050815">
    <property type="entry name" value="TF_fung"/>
</dbReference>
<evidence type="ECO:0000313" key="8">
    <source>
        <dbReference type="EMBL" id="KAF5348342.1"/>
    </source>
</evidence>
<name>A0A8H5FTM3_9AGAR</name>
<evidence type="ECO:0000259" key="7">
    <source>
        <dbReference type="Pfam" id="PF04082"/>
    </source>
</evidence>
<dbReference type="Proteomes" id="UP000559256">
    <property type="component" value="Unassembled WGS sequence"/>
</dbReference>
<dbReference type="GO" id="GO:0005634">
    <property type="term" value="C:nucleus"/>
    <property type="evidence" value="ECO:0007669"/>
    <property type="project" value="UniProtKB-SubCell"/>
</dbReference>
<dbReference type="PANTHER" id="PTHR47338">
    <property type="entry name" value="ZN(II)2CYS6 TRANSCRIPTION FACTOR (EUROFUNG)-RELATED"/>
    <property type="match status" value="1"/>
</dbReference>
<evidence type="ECO:0000313" key="9">
    <source>
        <dbReference type="Proteomes" id="UP000559256"/>
    </source>
</evidence>
<accession>A0A8H5FTM3</accession>
<dbReference type="GO" id="GO:0003677">
    <property type="term" value="F:DNA binding"/>
    <property type="evidence" value="ECO:0007669"/>
    <property type="project" value="InterPro"/>
</dbReference>
<keyword evidence="2" id="KW-0479">Metal-binding</keyword>
<sequence length="550" mass="59566">MCSNRNATAHSPDAQTANVLQVGSVIIAELESRIHEQEVSIASANSGQTIYLHDPYASYKASMTAKAQNVWGLKYEFSAQFGLPSRPGSALHSREPSVSAPSRPSSSQRLGDVPIQVRQTLLTTFLPYSADLGFFLDSSEFCNSVVSSSPTHPVTPALMYTVFLIACRLSGSAQISALEPELLSRAVASTAHVLSIATTSSGEHPGFKVLQAIQSHVLLAQYFFLTGRKLEGKYSVTLAVSLVLGTRMHRIRSEEESSQGQALHPSGYTGYSSGPGFPPPQTPKEESQRINAFWTVLALNSRWTAIEGTSTSLAYWVPAMRVDTPWPWVRLGSSTRSSSTIQKFLASAPDDGNSPMASHSKACILLEQAFELENRVAEGSTSGQQFLSVFNNLAALTARFITELPSIQSIQESTQSESGSPGNGSSKKRALLVIHTLARVALIKLYSLHEATNPSSSSERARAQQFQFEAAKEAAQMIAMVDLRRAAFVDPIMAMLWCIIAQVLSAQGVRGRGQLEIQSYVDLIMQAMSMLAPRSSLMSDQLVKLQGSSR</sequence>
<feature type="domain" description="Xylanolytic transcriptional activator regulatory" evidence="7">
    <location>
        <begin position="146"/>
        <end position="312"/>
    </location>
</feature>
<dbReference type="OrthoDB" id="2309723at2759"/>
<feature type="region of interest" description="Disordered" evidence="6">
    <location>
        <begin position="253"/>
        <end position="285"/>
    </location>
</feature>
<dbReference type="GO" id="GO:0006351">
    <property type="term" value="P:DNA-templated transcription"/>
    <property type="evidence" value="ECO:0007669"/>
    <property type="project" value="InterPro"/>
</dbReference>
<comment type="subcellular location">
    <subcellularLocation>
        <location evidence="1">Nucleus</location>
    </subcellularLocation>
</comment>